<evidence type="ECO:0000313" key="5">
    <source>
        <dbReference type="EMBL" id="SBT05979.1"/>
    </source>
</evidence>
<evidence type="ECO:0000256" key="3">
    <source>
        <dbReference type="SAM" id="SignalP"/>
    </source>
</evidence>
<dbReference type="PANTHER" id="PTHR33393">
    <property type="entry name" value="POLYGLUTAMINE SYNTHESIS ACCESSORY PROTEIN RV0574C-RELATED"/>
    <property type="match status" value="1"/>
</dbReference>
<feature type="chain" id="PRO_5008381534" evidence="3">
    <location>
        <begin position="24"/>
        <end position="325"/>
    </location>
</feature>
<dbReference type="Pfam" id="PF09587">
    <property type="entry name" value="PGA_cap"/>
    <property type="match status" value="1"/>
</dbReference>
<dbReference type="EMBL" id="FLQX01000104">
    <property type="protein sequence ID" value="SBT05979.1"/>
    <property type="molecule type" value="Genomic_DNA"/>
</dbReference>
<gene>
    <name evidence="5" type="ORF">ACCAA_290001</name>
</gene>
<evidence type="ECO:0000256" key="2">
    <source>
        <dbReference type="SAM" id="MobiDB-lite"/>
    </source>
</evidence>
<accession>A0A1A8XLD3</accession>
<dbReference type="Proteomes" id="UP000199169">
    <property type="component" value="Unassembled WGS sequence"/>
</dbReference>
<dbReference type="SMART" id="SM00854">
    <property type="entry name" value="PGA_cap"/>
    <property type="match status" value="1"/>
</dbReference>
<evidence type="ECO:0000313" key="6">
    <source>
        <dbReference type="Proteomes" id="UP000199169"/>
    </source>
</evidence>
<proteinExistence type="inferred from homology"/>
<comment type="similarity">
    <text evidence="1">Belongs to the CapA family.</text>
</comment>
<dbReference type="AlphaFoldDB" id="A0A1A8XLD3"/>
<name>A0A1A8XLD3_9PROT</name>
<keyword evidence="6" id="KW-1185">Reference proteome</keyword>
<dbReference type="RefSeq" id="WP_186406887.1">
    <property type="nucleotide sequence ID" value="NZ_FLQX01000104.1"/>
</dbReference>
<dbReference type="Gene3D" id="3.60.21.10">
    <property type="match status" value="1"/>
</dbReference>
<feature type="domain" description="Capsule synthesis protein CapA" evidence="4">
    <location>
        <begin position="28"/>
        <end position="264"/>
    </location>
</feature>
<dbReference type="PANTHER" id="PTHR33393:SF13">
    <property type="entry name" value="PGA BIOSYNTHESIS PROTEIN CAPA"/>
    <property type="match status" value="1"/>
</dbReference>
<sequence>MSRGSHCLLLLAALALAVSGALAADPVRLVFVGDIMLDDGPGRLVSRAGDPFAPFAALLADADYRIGNLECPIATVGKPRENKIVTFRAHPRVLPLLAGRFEALGVANNHSGDYGHAAFLETLALLAGQGIATFGGGQHLEQAHRPLWIELRGLRIAVLAYNEFKPRSFEAGAEWPGIAWSEDTEVVADIRAARAAGADLVIPFMHWGWEREAQPSERQRQLARLMIDAGADLVVGGHPHVTQGVEYYRGRLIVYSLGNFVFDGFDYPAGRTGWLLRLTLDKSGLLAWETIAADLDDDGTPHPRAVSSSPCGRRGDPLIGECRQP</sequence>
<dbReference type="InterPro" id="IPR019079">
    <property type="entry name" value="Capsule_synth_CapA"/>
</dbReference>
<organism evidence="5 6">
    <name type="scientific">Candidatus Accumulibacter aalborgensis</name>
    <dbReference type="NCBI Taxonomy" id="1860102"/>
    <lineage>
        <taxon>Bacteria</taxon>
        <taxon>Pseudomonadati</taxon>
        <taxon>Pseudomonadota</taxon>
        <taxon>Betaproteobacteria</taxon>
        <taxon>Candidatus Accumulibacter</taxon>
    </lineage>
</organism>
<evidence type="ECO:0000256" key="1">
    <source>
        <dbReference type="ARBA" id="ARBA00005662"/>
    </source>
</evidence>
<reference evidence="5 6" key="1">
    <citation type="submission" date="2016-06" db="EMBL/GenBank/DDBJ databases">
        <authorList>
            <person name="Kjaerup R.B."/>
            <person name="Dalgaard T.S."/>
            <person name="Juul-Madsen H.R."/>
        </authorList>
    </citation>
    <scope>NUCLEOTIDE SEQUENCE [LARGE SCALE GENOMIC DNA]</scope>
    <source>
        <strain evidence="5">3</strain>
    </source>
</reference>
<dbReference type="CDD" id="cd07381">
    <property type="entry name" value="MPP_CapA"/>
    <property type="match status" value="1"/>
</dbReference>
<dbReference type="STRING" id="1860102.ACCAA_290001"/>
<feature type="signal peptide" evidence="3">
    <location>
        <begin position="1"/>
        <end position="23"/>
    </location>
</feature>
<dbReference type="InterPro" id="IPR052169">
    <property type="entry name" value="CW_Biosynth-Accessory"/>
</dbReference>
<evidence type="ECO:0000259" key="4">
    <source>
        <dbReference type="SMART" id="SM00854"/>
    </source>
</evidence>
<dbReference type="InterPro" id="IPR029052">
    <property type="entry name" value="Metallo-depent_PP-like"/>
</dbReference>
<protein>
    <submittedName>
        <fullName evidence="5">Putative poly-gamma-glutamate biosynthesis enzyme</fullName>
    </submittedName>
</protein>
<keyword evidence="3" id="KW-0732">Signal</keyword>
<dbReference type="SUPFAM" id="SSF56300">
    <property type="entry name" value="Metallo-dependent phosphatases"/>
    <property type="match status" value="1"/>
</dbReference>
<feature type="region of interest" description="Disordered" evidence="2">
    <location>
        <begin position="298"/>
        <end position="325"/>
    </location>
</feature>